<dbReference type="AlphaFoldDB" id="A0A8J4B732"/>
<dbReference type="GO" id="GO:0005783">
    <property type="term" value="C:endoplasmic reticulum"/>
    <property type="evidence" value="ECO:0007669"/>
    <property type="project" value="TreeGrafter"/>
</dbReference>
<protein>
    <recommendedName>
        <fullName evidence="11">Endoplasmic reticulum vesicle transporter C-terminal domain-containing protein</fullName>
    </recommendedName>
</protein>
<dbReference type="GO" id="GO:0030134">
    <property type="term" value="C:COPII-coated ER to Golgi transport vesicle"/>
    <property type="evidence" value="ECO:0007669"/>
    <property type="project" value="TreeGrafter"/>
</dbReference>
<dbReference type="Pfam" id="PF07970">
    <property type="entry name" value="COPIIcoated_ERV"/>
    <property type="match status" value="1"/>
</dbReference>
<keyword evidence="5 6" id="KW-0472">Membrane</keyword>
<organism evidence="9 10">
    <name type="scientific">Volvox africanus</name>
    <dbReference type="NCBI Taxonomy" id="51714"/>
    <lineage>
        <taxon>Eukaryota</taxon>
        <taxon>Viridiplantae</taxon>
        <taxon>Chlorophyta</taxon>
        <taxon>core chlorophytes</taxon>
        <taxon>Chlorophyceae</taxon>
        <taxon>CS clade</taxon>
        <taxon>Chlamydomonadales</taxon>
        <taxon>Volvocaceae</taxon>
        <taxon>Volvox</taxon>
    </lineage>
</organism>
<sequence>MKFKLSSLSAYVKPEAHLVQQTIHGALVTLCGILLATVLFVHEMGSFYREHHVTQMSVDMARRHALTINIVITFPSVPCAVLSIDVLDISGTAENDASYAHHMHIHKMRLDATGKQIGRAEYHTPQSQQIMDTGAEQLVSVNIQEAMQHLVDMEDESDHHEGCHVYGSMDVKRVAGRLHISVHQNMVFQMLPQLLGSHHIPKILNMTHSIKHLSFGPIYPGQLNPLDGYVRTVKKEPQNFKYFLKVVPTEYYNRLGHVTETHQYSVTEYAQPLEPGYAPALDIHYDLSPIVMTINERPPSLLHFLVRICAVVGGAFAITRMTDRWVDWFVRLVTKAK</sequence>
<evidence type="ECO:0000256" key="4">
    <source>
        <dbReference type="ARBA" id="ARBA00022989"/>
    </source>
</evidence>
<dbReference type="InterPro" id="IPR012936">
    <property type="entry name" value="Erv_C"/>
</dbReference>
<dbReference type="PANTHER" id="PTHR10984:SF25">
    <property type="entry name" value="ENDOPLASMIC RETICULUM-GOLGI INTERMEDIATE COMPARTMENT PROTEIN 3"/>
    <property type="match status" value="1"/>
</dbReference>
<dbReference type="GO" id="GO:0016020">
    <property type="term" value="C:membrane"/>
    <property type="evidence" value="ECO:0007669"/>
    <property type="project" value="UniProtKB-SubCell"/>
</dbReference>
<evidence type="ECO:0008006" key="11">
    <source>
        <dbReference type="Google" id="ProtNLM"/>
    </source>
</evidence>
<feature type="domain" description="Endoplasmic reticulum vesicle transporter C-terminal" evidence="7">
    <location>
        <begin position="152"/>
        <end position="323"/>
    </location>
</feature>
<evidence type="ECO:0000256" key="3">
    <source>
        <dbReference type="ARBA" id="ARBA00022692"/>
    </source>
</evidence>
<evidence type="ECO:0000256" key="2">
    <source>
        <dbReference type="ARBA" id="ARBA00005648"/>
    </source>
</evidence>
<proteinExistence type="inferred from homology"/>
<reference evidence="9" key="1">
    <citation type="journal article" date="2021" name="Proc. Natl. Acad. Sci. U.S.A.">
        <title>Three genomes in the algal genus Volvox reveal the fate of a haploid sex-determining region after a transition to homothallism.</title>
        <authorList>
            <person name="Yamamoto K."/>
            <person name="Hamaji T."/>
            <person name="Kawai-Toyooka H."/>
            <person name="Matsuzaki R."/>
            <person name="Takahashi F."/>
            <person name="Nishimura Y."/>
            <person name="Kawachi M."/>
            <person name="Noguchi H."/>
            <person name="Minakuchi Y."/>
            <person name="Umen J.G."/>
            <person name="Toyoda A."/>
            <person name="Nozaki H."/>
        </authorList>
    </citation>
    <scope>NUCLEOTIDE SEQUENCE</scope>
    <source>
        <strain evidence="9">NIES-3780</strain>
    </source>
</reference>
<dbReference type="EMBL" id="BNCO01000019">
    <property type="protein sequence ID" value="GIL54668.1"/>
    <property type="molecule type" value="Genomic_DNA"/>
</dbReference>
<evidence type="ECO:0000256" key="1">
    <source>
        <dbReference type="ARBA" id="ARBA00004141"/>
    </source>
</evidence>
<comment type="caution">
    <text evidence="9">The sequence shown here is derived from an EMBL/GenBank/DDBJ whole genome shotgun (WGS) entry which is preliminary data.</text>
</comment>
<dbReference type="PANTHER" id="PTHR10984">
    <property type="entry name" value="ENDOPLASMIC RETICULUM-GOLGI INTERMEDIATE COMPARTMENT PROTEIN"/>
    <property type="match status" value="1"/>
</dbReference>
<feature type="transmembrane region" description="Helical" evidence="6">
    <location>
        <begin position="23"/>
        <end position="41"/>
    </location>
</feature>
<comment type="subcellular location">
    <subcellularLocation>
        <location evidence="1">Membrane</location>
        <topology evidence="1">Multi-pass membrane protein</topology>
    </subcellularLocation>
</comment>
<gene>
    <name evidence="9" type="ORF">Vafri_10398</name>
</gene>
<keyword evidence="4 6" id="KW-1133">Transmembrane helix</keyword>
<evidence type="ECO:0000313" key="10">
    <source>
        <dbReference type="Proteomes" id="UP000747399"/>
    </source>
</evidence>
<evidence type="ECO:0000256" key="6">
    <source>
        <dbReference type="SAM" id="Phobius"/>
    </source>
</evidence>
<comment type="similarity">
    <text evidence="2">Belongs to the ERGIC family.</text>
</comment>
<keyword evidence="10" id="KW-1185">Reference proteome</keyword>
<feature type="domain" description="Endoplasmic reticulum vesicle transporter N-terminal" evidence="8">
    <location>
        <begin position="5"/>
        <end position="93"/>
    </location>
</feature>
<keyword evidence="3 6" id="KW-0812">Transmembrane</keyword>
<evidence type="ECO:0000313" key="9">
    <source>
        <dbReference type="EMBL" id="GIL54668.1"/>
    </source>
</evidence>
<accession>A0A8J4B732</accession>
<dbReference type="Proteomes" id="UP000747399">
    <property type="component" value="Unassembled WGS sequence"/>
</dbReference>
<evidence type="ECO:0000259" key="7">
    <source>
        <dbReference type="Pfam" id="PF07970"/>
    </source>
</evidence>
<evidence type="ECO:0000256" key="5">
    <source>
        <dbReference type="ARBA" id="ARBA00023136"/>
    </source>
</evidence>
<evidence type="ECO:0000259" key="8">
    <source>
        <dbReference type="Pfam" id="PF13850"/>
    </source>
</evidence>
<dbReference type="InterPro" id="IPR045888">
    <property type="entry name" value="Erv"/>
</dbReference>
<dbReference type="InterPro" id="IPR039542">
    <property type="entry name" value="Erv_N"/>
</dbReference>
<name>A0A8J4B732_9CHLO</name>
<dbReference type="Pfam" id="PF13850">
    <property type="entry name" value="ERGIC_N"/>
    <property type="match status" value="1"/>
</dbReference>